<dbReference type="InterPro" id="IPR011051">
    <property type="entry name" value="RmlC_Cupin_sf"/>
</dbReference>
<keyword evidence="3" id="KW-0949">S-adenosyl-L-methionine</keyword>
<dbReference type="Pfam" id="PF13578">
    <property type="entry name" value="Methyltransf_24"/>
    <property type="match status" value="1"/>
</dbReference>
<dbReference type="RefSeq" id="XP_046048500.1">
    <property type="nucleotide sequence ID" value="XM_046187881.1"/>
</dbReference>
<dbReference type="InterPro" id="IPR002935">
    <property type="entry name" value="SAM_O-MeTrfase"/>
</dbReference>
<sequence>MEQFEFHPATTSFNRLWSPIEPGVDELVLNQDSQTGRRTTLQRWQPGARNQQDIFIHDYVEEIFMVEGDLYDQNLQQGWEKGAYAYRKPGMRHGPFKSEGGCLMFIVCIPVDANGFLYPAAQMVSAVLCMRRVSVSQYGCLMGIVGRSSRTYNPSDIKLSSSASSSTSSTMAPSPTALQALEASPRVHDLLARLHAESEAQEKTLSQSWFYFKYLFGFYFTGKTWSTSADVHMSDKFVALEQDKCLFMYLLARSMNAKNIVEAGTSFGISTMYLALAVGQNINAMRARGEKVTGKVVATEWESSKAERARKHWSEAGEEVEPWVELREGDLRETLSEEGMPEEIDMMLLDTWIPMALPALEIIKPRLKRGAIILADNTKMAKALYKEFLDYIHDPKNGFKTTTTAYSGGLEMIVYLP</sequence>
<dbReference type="GeneID" id="70217835"/>
<dbReference type="SUPFAM" id="SSF51182">
    <property type="entry name" value="RmlC-like cupins"/>
    <property type="match status" value="1"/>
</dbReference>
<dbReference type="Gene3D" id="3.40.50.150">
    <property type="entry name" value="Vaccinia Virus protein VP39"/>
    <property type="match status" value="1"/>
</dbReference>
<dbReference type="SUPFAM" id="SSF53335">
    <property type="entry name" value="S-adenosyl-L-methionine-dependent methyltransferases"/>
    <property type="match status" value="1"/>
</dbReference>
<dbReference type="AlphaFoldDB" id="A0A9P9H1N6"/>
<dbReference type="InterPro" id="IPR025979">
    <property type="entry name" value="ChrR-like_cupin_dom"/>
</dbReference>
<keyword evidence="7" id="KW-1185">Reference proteome</keyword>
<dbReference type="InterPro" id="IPR014710">
    <property type="entry name" value="RmlC-like_jellyroll"/>
</dbReference>
<dbReference type="EMBL" id="JAGMUX010000009">
    <property type="protein sequence ID" value="KAH7248705.1"/>
    <property type="molecule type" value="Genomic_DNA"/>
</dbReference>
<evidence type="ECO:0000256" key="2">
    <source>
        <dbReference type="ARBA" id="ARBA00022679"/>
    </source>
</evidence>
<dbReference type="PROSITE" id="PS51682">
    <property type="entry name" value="SAM_OMT_I"/>
    <property type="match status" value="1"/>
</dbReference>
<gene>
    <name evidence="6" type="ORF">BKA55DRAFT_513306</name>
</gene>
<feature type="domain" description="ChrR-like cupin" evidence="5">
    <location>
        <begin position="16"/>
        <end position="110"/>
    </location>
</feature>
<accession>A0A9P9H1N6</accession>
<dbReference type="GO" id="GO:0032259">
    <property type="term" value="P:methylation"/>
    <property type="evidence" value="ECO:0007669"/>
    <property type="project" value="UniProtKB-KW"/>
</dbReference>
<evidence type="ECO:0000313" key="7">
    <source>
        <dbReference type="Proteomes" id="UP000720189"/>
    </source>
</evidence>
<dbReference type="OrthoDB" id="4863010at2759"/>
<evidence type="ECO:0000259" key="5">
    <source>
        <dbReference type="Pfam" id="PF12973"/>
    </source>
</evidence>
<keyword evidence="2" id="KW-0808">Transferase</keyword>
<dbReference type="InterPro" id="IPR029063">
    <property type="entry name" value="SAM-dependent_MTases_sf"/>
</dbReference>
<protein>
    <submittedName>
        <fullName evidence="6">S-adenosyl-L-methionine-dependent methyltransferase</fullName>
    </submittedName>
</protein>
<dbReference type="GO" id="GO:0008171">
    <property type="term" value="F:O-methyltransferase activity"/>
    <property type="evidence" value="ECO:0007669"/>
    <property type="project" value="InterPro"/>
</dbReference>
<evidence type="ECO:0000313" key="6">
    <source>
        <dbReference type="EMBL" id="KAH7248705.1"/>
    </source>
</evidence>
<dbReference type="Proteomes" id="UP000720189">
    <property type="component" value="Unassembled WGS sequence"/>
</dbReference>
<evidence type="ECO:0000256" key="3">
    <source>
        <dbReference type="ARBA" id="ARBA00022691"/>
    </source>
</evidence>
<dbReference type="PANTHER" id="PTHR43167:SF1">
    <property type="entry name" value="PUTATIVE (AFU_ORTHOLOGUE AFUA_6G01830)-RELATED"/>
    <property type="match status" value="1"/>
</dbReference>
<keyword evidence="1 6" id="KW-0489">Methyltransferase</keyword>
<name>A0A9P9H1N6_FUSRE</name>
<dbReference type="PANTHER" id="PTHR43167">
    <property type="entry name" value="PUTATIVE (AFU_ORTHOLOGUE AFUA_6G01830)-RELATED"/>
    <property type="match status" value="1"/>
</dbReference>
<dbReference type="Gene3D" id="2.60.120.10">
    <property type="entry name" value="Jelly Rolls"/>
    <property type="match status" value="1"/>
</dbReference>
<organism evidence="6 7">
    <name type="scientific">Fusarium redolens</name>
    <dbReference type="NCBI Taxonomy" id="48865"/>
    <lineage>
        <taxon>Eukaryota</taxon>
        <taxon>Fungi</taxon>
        <taxon>Dikarya</taxon>
        <taxon>Ascomycota</taxon>
        <taxon>Pezizomycotina</taxon>
        <taxon>Sordariomycetes</taxon>
        <taxon>Hypocreomycetidae</taxon>
        <taxon>Hypocreales</taxon>
        <taxon>Nectriaceae</taxon>
        <taxon>Fusarium</taxon>
        <taxon>Fusarium redolens species complex</taxon>
    </lineage>
</organism>
<proteinExistence type="inferred from homology"/>
<reference evidence="6" key="1">
    <citation type="journal article" date="2021" name="Nat. Commun.">
        <title>Genetic determinants of endophytism in the Arabidopsis root mycobiome.</title>
        <authorList>
            <person name="Mesny F."/>
            <person name="Miyauchi S."/>
            <person name="Thiergart T."/>
            <person name="Pickel B."/>
            <person name="Atanasova L."/>
            <person name="Karlsson M."/>
            <person name="Huettel B."/>
            <person name="Barry K.W."/>
            <person name="Haridas S."/>
            <person name="Chen C."/>
            <person name="Bauer D."/>
            <person name="Andreopoulos W."/>
            <person name="Pangilinan J."/>
            <person name="LaButti K."/>
            <person name="Riley R."/>
            <person name="Lipzen A."/>
            <person name="Clum A."/>
            <person name="Drula E."/>
            <person name="Henrissat B."/>
            <person name="Kohler A."/>
            <person name="Grigoriev I.V."/>
            <person name="Martin F.M."/>
            <person name="Hacquard S."/>
        </authorList>
    </citation>
    <scope>NUCLEOTIDE SEQUENCE</scope>
    <source>
        <strain evidence="6">MPI-CAGE-AT-0023</strain>
    </source>
</reference>
<dbReference type="Pfam" id="PF12973">
    <property type="entry name" value="Cupin_7"/>
    <property type="match status" value="1"/>
</dbReference>
<evidence type="ECO:0000256" key="4">
    <source>
        <dbReference type="ARBA" id="ARBA00023453"/>
    </source>
</evidence>
<comment type="caution">
    <text evidence="6">The sequence shown here is derived from an EMBL/GenBank/DDBJ whole genome shotgun (WGS) entry which is preliminary data.</text>
</comment>
<comment type="similarity">
    <text evidence="4">Belongs to the class I-like SAM-binding methyltransferase superfamily. Cation-dependent O-methyltransferase family.</text>
</comment>
<evidence type="ECO:0000256" key="1">
    <source>
        <dbReference type="ARBA" id="ARBA00022603"/>
    </source>
</evidence>